<evidence type="ECO:0000259" key="1">
    <source>
        <dbReference type="Pfam" id="PF00557"/>
    </source>
</evidence>
<dbReference type="SUPFAM" id="SSF53092">
    <property type="entry name" value="Creatinase/prolidase N-terminal domain"/>
    <property type="match status" value="1"/>
</dbReference>
<dbReference type="PANTHER" id="PTHR46112">
    <property type="entry name" value="AMINOPEPTIDASE"/>
    <property type="match status" value="1"/>
</dbReference>
<evidence type="ECO:0008006" key="5">
    <source>
        <dbReference type="Google" id="ProtNLM"/>
    </source>
</evidence>
<dbReference type="OrthoDB" id="9761809at2"/>
<feature type="domain" description="Creatinase N-terminal" evidence="2">
    <location>
        <begin position="27"/>
        <end position="165"/>
    </location>
</feature>
<dbReference type="InterPro" id="IPR000994">
    <property type="entry name" value="Pept_M24"/>
</dbReference>
<dbReference type="SUPFAM" id="SSF55920">
    <property type="entry name" value="Creatinase/aminopeptidase"/>
    <property type="match status" value="1"/>
</dbReference>
<evidence type="ECO:0000313" key="4">
    <source>
        <dbReference type="Proteomes" id="UP000254939"/>
    </source>
</evidence>
<proteinExistence type="predicted"/>
<dbReference type="Proteomes" id="UP000254939">
    <property type="component" value="Unassembled WGS sequence"/>
</dbReference>
<dbReference type="EMBL" id="NAAC01000039">
    <property type="protein sequence ID" value="RDJ04288.1"/>
    <property type="molecule type" value="Genomic_DNA"/>
</dbReference>
<dbReference type="Gene3D" id="3.40.350.10">
    <property type="entry name" value="Creatinase/prolidase N-terminal domain"/>
    <property type="match status" value="1"/>
</dbReference>
<evidence type="ECO:0000313" key="3">
    <source>
        <dbReference type="EMBL" id="RDJ04288.1"/>
    </source>
</evidence>
<dbReference type="Gene3D" id="3.90.230.10">
    <property type="entry name" value="Creatinase/methionine aminopeptidase superfamily"/>
    <property type="match status" value="1"/>
</dbReference>
<accession>A0A370KH69</accession>
<comment type="caution">
    <text evidence="3">The sequence shown here is derived from an EMBL/GenBank/DDBJ whole genome shotgun (WGS) entry which is preliminary data.</text>
</comment>
<dbReference type="InterPro" id="IPR000587">
    <property type="entry name" value="Creatinase_N"/>
</dbReference>
<dbReference type="AlphaFoldDB" id="A0A370KH69"/>
<feature type="domain" description="Peptidase M24" evidence="1">
    <location>
        <begin position="175"/>
        <end position="334"/>
    </location>
</feature>
<dbReference type="RefSeq" id="WP_114715244.1">
    <property type="nucleotide sequence ID" value="NZ_KZ857268.1"/>
</dbReference>
<protein>
    <recommendedName>
        <fullName evidence="5">Aminopeptidase P family protein</fullName>
    </recommendedName>
</protein>
<dbReference type="InterPro" id="IPR050659">
    <property type="entry name" value="Peptidase_M24B"/>
</dbReference>
<dbReference type="Pfam" id="PF00557">
    <property type="entry name" value="Peptidase_M24"/>
    <property type="match status" value="1"/>
</dbReference>
<dbReference type="PANTHER" id="PTHR46112:SF2">
    <property type="entry name" value="XAA-PRO AMINOPEPTIDASE P-RELATED"/>
    <property type="match status" value="1"/>
</dbReference>
<gene>
    <name evidence="3" type="ORF">B5K06_27275</name>
</gene>
<name>A0A370KH69_9HYPH</name>
<organism evidence="3 4">
    <name type="scientific">Rhizobium grahamii</name>
    <dbReference type="NCBI Taxonomy" id="1120045"/>
    <lineage>
        <taxon>Bacteria</taxon>
        <taxon>Pseudomonadati</taxon>
        <taxon>Pseudomonadota</taxon>
        <taxon>Alphaproteobacteria</taxon>
        <taxon>Hyphomicrobiales</taxon>
        <taxon>Rhizobiaceae</taxon>
        <taxon>Rhizobium/Agrobacterium group</taxon>
        <taxon>Rhizobium</taxon>
    </lineage>
</organism>
<dbReference type="Pfam" id="PF01321">
    <property type="entry name" value="Creatinase_N"/>
    <property type="match status" value="1"/>
</dbReference>
<dbReference type="InterPro" id="IPR036005">
    <property type="entry name" value="Creatinase/aminopeptidase-like"/>
</dbReference>
<reference evidence="3 4" key="1">
    <citation type="submission" date="2017-03" db="EMBL/GenBank/DDBJ databases">
        <title>Genome analysis of Rhizobial strains effectives or ineffectives for nitrogen fixation isolated from bean seeds.</title>
        <authorList>
            <person name="Peralta H."/>
            <person name="Aguilar-Vera A."/>
            <person name="Mora Y."/>
            <person name="Vargas-Lagunas C."/>
            <person name="Girard L."/>
            <person name="Mora J."/>
        </authorList>
    </citation>
    <scope>NUCLEOTIDE SEQUENCE [LARGE SCALE GENOMIC DNA]</scope>
    <source>
        <strain evidence="3 4">CCGM3</strain>
    </source>
</reference>
<dbReference type="CDD" id="cd01066">
    <property type="entry name" value="APP_MetAP"/>
    <property type="match status" value="1"/>
</dbReference>
<dbReference type="InterPro" id="IPR029149">
    <property type="entry name" value="Creatin/AminoP/Spt16_N"/>
</dbReference>
<evidence type="ECO:0000259" key="2">
    <source>
        <dbReference type="Pfam" id="PF01321"/>
    </source>
</evidence>
<sequence length="398" mass="44095">MTKFATDETSWMIGMPLPFTNGEYRQRIDAARRRLVEENLDAILLFHQESMFYLFGYEQVGYWIYQSAILTADSPEISVLVRRADEHMVGGLPYVGDVRIWKDDSADDPIAMTVDLLRARGVLGGAKRVGIELKTHALLPFYHKRLSEALPSLVDASDLITELRIRKSDAEVVYMREAGNVLDAAYAGAFEALRPGVLETEVLAAALTGMFRAGGHVPCTVPPFASGPRLPSWTHGNAVDRRILPNEAVCIEPGGSRYRYHAVGVQTRWVGGEPPAKVQKTFNELVQAQKAAISMIRPGVSTADAAREINRVLKQFDLYRPGGHTGYGTGLGYAPTWLDTLRVMESDRHVFERNTTFFLVNYWAVKDGDVTTELCLGEPCIVTETGCERLSATPLSLT</sequence>